<dbReference type="AlphaFoldDB" id="A0A8T0FCP1"/>
<evidence type="ECO:0000313" key="1">
    <source>
        <dbReference type="EMBL" id="KAF8788886.1"/>
    </source>
</evidence>
<proteinExistence type="predicted"/>
<reference evidence="1" key="2">
    <citation type="submission" date="2020-06" db="EMBL/GenBank/DDBJ databases">
        <authorList>
            <person name="Sheffer M."/>
        </authorList>
    </citation>
    <scope>NUCLEOTIDE SEQUENCE</scope>
</reference>
<dbReference type="Proteomes" id="UP000807504">
    <property type="component" value="Unassembled WGS sequence"/>
</dbReference>
<protein>
    <submittedName>
        <fullName evidence="1">Uncharacterized protein</fullName>
    </submittedName>
</protein>
<name>A0A8T0FCP1_ARGBR</name>
<accession>A0A8T0FCP1</accession>
<evidence type="ECO:0000313" key="2">
    <source>
        <dbReference type="Proteomes" id="UP000807504"/>
    </source>
</evidence>
<gene>
    <name evidence="1" type="ORF">HNY73_006879</name>
</gene>
<sequence>MSLASLYRICLDNICELIRAGIWTHPSPNPFSDLPVHLELIVQIPNLKDAPLKFLRFSGELTLLRIDFLDCKHDFMAHFIELLQDIGPQLKHLSVISHRPVPVDVVCVCCPRLESLEIEGPAFLEHSEKTYGNIPLKRLRFSSFAGPHDETSLMFLMYNCKSFREIFPRKDNDEVISQRNEKLPCESEASVSLYTVSQGIWVLQREMYGSGRHLSVGAGNECGSGRHLSVGRGEWNVEVEGTCRLERGMNVNVEVEGTCRLERGMNVNVEVEGTCRLERGMNVEVEGTCRLERGMNVEVEGTCRLERGMNVEVEEFELKRI</sequence>
<reference evidence="1" key="1">
    <citation type="journal article" date="2020" name="bioRxiv">
        <title>Chromosome-level reference genome of the European wasp spider Argiope bruennichi: a resource for studies on range expansion and evolutionary adaptation.</title>
        <authorList>
            <person name="Sheffer M.M."/>
            <person name="Hoppe A."/>
            <person name="Krehenwinkel H."/>
            <person name="Uhl G."/>
            <person name="Kuss A.W."/>
            <person name="Jensen L."/>
            <person name="Jensen C."/>
            <person name="Gillespie R.G."/>
            <person name="Hoff K.J."/>
            <person name="Prost S."/>
        </authorList>
    </citation>
    <scope>NUCLEOTIDE SEQUENCE</scope>
</reference>
<comment type="caution">
    <text evidence="1">The sequence shown here is derived from an EMBL/GenBank/DDBJ whole genome shotgun (WGS) entry which is preliminary data.</text>
</comment>
<organism evidence="1 2">
    <name type="scientific">Argiope bruennichi</name>
    <name type="common">Wasp spider</name>
    <name type="synonym">Aranea bruennichi</name>
    <dbReference type="NCBI Taxonomy" id="94029"/>
    <lineage>
        <taxon>Eukaryota</taxon>
        <taxon>Metazoa</taxon>
        <taxon>Ecdysozoa</taxon>
        <taxon>Arthropoda</taxon>
        <taxon>Chelicerata</taxon>
        <taxon>Arachnida</taxon>
        <taxon>Araneae</taxon>
        <taxon>Araneomorphae</taxon>
        <taxon>Entelegynae</taxon>
        <taxon>Araneoidea</taxon>
        <taxon>Araneidae</taxon>
        <taxon>Argiope</taxon>
    </lineage>
</organism>
<dbReference type="EMBL" id="JABXBU010000012">
    <property type="protein sequence ID" value="KAF8788886.1"/>
    <property type="molecule type" value="Genomic_DNA"/>
</dbReference>
<keyword evidence="2" id="KW-1185">Reference proteome</keyword>